<accession>A0A845R2L8</accession>
<proteinExistence type="predicted"/>
<evidence type="ECO:0000313" key="2">
    <source>
        <dbReference type="Proteomes" id="UP000467132"/>
    </source>
</evidence>
<dbReference type="Proteomes" id="UP000467132">
    <property type="component" value="Unassembled WGS sequence"/>
</dbReference>
<dbReference type="RefSeq" id="WP_160198670.1">
    <property type="nucleotide sequence ID" value="NZ_QXXA01000024.1"/>
</dbReference>
<dbReference type="OrthoDB" id="9806505at2"/>
<dbReference type="AlphaFoldDB" id="A0A845R2L8"/>
<keyword evidence="2" id="KW-1185">Reference proteome</keyword>
<dbReference type="InterPro" id="IPR029039">
    <property type="entry name" value="Flavoprotein-like_sf"/>
</dbReference>
<comment type="caution">
    <text evidence="1">The sequence shown here is derived from an EMBL/GenBank/DDBJ whole genome shotgun (WGS) entry which is preliminary data.</text>
</comment>
<reference evidence="1 2" key="1">
    <citation type="submission" date="2018-08" db="EMBL/GenBank/DDBJ databases">
        <title>Murine metabolic-syndrome-specific gut microbial biobank.</title>
        <authorList>
            <person name="Liu C."/>
        </authorList>
    </citation>
    <scope>NUCLEOTIDE SEQUENCE [LARGE SCALE GENOMIC DNA]</scope>
    <source>
        <strain evidence="1 2">583</strain>
    </source>
</reference>
<gene>
    <name evidence="1" type="ORF">D3Z33_15220</name>
</gene>
<name>A0A845R2L8_9CLOT</name>
<dbReference type="EMBL" id="QXXA01000024">
    <property type="protein sequence ID" value="NBI08209.1"/>
    <property type="molecule type" value="Genomic_DNA"/>
</dbReference>
<dbReference type="SUPFAM" id="SSF52218">
    <property type="entry name" value="Flavoproteins"/>
    <property type="match status" value="1"/>
</dbReference>
<evidence type="ECO:0008006" key="3">
    <source>
        <dbReference type="Google" id="ProtNLM"/>
    </source>
</evidence>
<evidence type="ECO:0000313" key="1">
    <source>
        <dbReference type="EMBL" id="NBI08209.1"/>
    </source>
</evidence>
<dbReference type="Gene3D" id="3.40.50.360">
    <property type="match status" value="1"/>
</dbReference>
<organism evidence="1 2">
    <name type="scientific">Senegalia massiliensis</name>
    <dbReference type="NCBI Taxonomy" id="1720316"/>
    <lineage>
        <taxon>Bacteria</taxon>
        <taxon>Bacillati</taxon>
        <taxon>Bacillota</taxon>
        <taxon>Clostridia</taxon>
        <taxon>Eubacteriales</taxon>
        <taxon>Clostridiaceae</taxon>
        <taxon>Senegalia</taxon>
    </lineage>
</organism>
<sequence>MKYNIVYFSRTGVSKRVAETIANGVANEVIEITDNKNWNGILGFIKGAFYASTDKEVSIKVNGEIDRTKDYIVVSPLWAGGPAPAIRTFLKEVPFNKVKIVITCDGSNVEKSIKKFEDKHGEFKESYGIVKNQNNEEEIIKQIIDSSK</sequence>
<protein>
    <recommendedName>
        <fullName evidence="3">Flavodoxin</fullName>
    </recommendedName>
</protein>